<dbReference type="Gene3D" id="1.20.120.1630">
    <property type="match status" value="1"/>
</dbReference>
<reference evidence="3 4" key="1">
    <citation type="submission" date="2021-02" db="EMBL/GenBank/DDBJ databases">
        <title>Genome assembly of Pseudopithomyces chartarum.</title>
        <authorList>
            <person name="Jauregui R."/>
            <person name="Singh J."/>
            <person name="Voisey C."/>
        </authorList>
    </citation>
    <scope>NUCLEOTIDE SEQUENCE [LARGE SCALE GENOMIC DNA]</scope>
    <source>
        <strain evidence="3 4">AGR01</strain>
    </source>
</reference>
<feature type="transmembrane region" description="Helical" evidence="2">
    <location>
        <begin position="67"/>
        <end position="86"/>
    </location>
</feature>
<feature type="transmembrane region" description="Helical" evidence="2">
    <location>
        <begin position="107"/>
        <end position="128"/>
    </location>
</feature>
<feature type="transmembrane region" description="Helical" evidence="2">
    <location>
        <begin position="12"/>
        <end position="31"/>
    </location>
</feature>
<keyword evidence="2" id="KW-0472">Membrane</keyword>
<feature type="transmembrane region" description="Helical" evidence="2">
    <location>
        <begin position="140"/>
        <end position="159"/>
    </location>
</feature>
<accession>A0AAN6LYX1</accession>
<feature type="transmembrane region" description="Helical" evidence="2">
    <location>
        <begin position="194"/>
        <end position="214"/>
    </location>
</feature>
<evidence type="ECO:0000256" key="1">
    <source>
        <dbReference type="SAM" id="MobiDB-lite"/>
    </source>
</evidence>
<dbReference type="EMBL" id="WVTA01000007">
    <property type="protein sequence ID" value="KAK3208617.1"/>
    <property type="molecule type" value="Genomic_DNA"/>
</dbReference>
<dbReference type="GO" id="GO:0016020">
    <property type="term" value="C:membrane"/>
    <property type="evidence" value="ECO:0007669"/>
    <property type="project" value="TreeGrafter"/>
</dbReference>
<keyword evidence="4" id="KW-1185">Reference proteome</keyword>
<feature type="compositionally biased region" description="Basic and acidic residues" evidence="1">
    <location>
        <begin position="319"/>
        <end position="329"/>
    </location>
</feature>
<proteinExistence type="predicted"/>
<evidence type="ECO:0000313" key="4">
    <source>
        <dbReference type="Proteomes" id="UP001280581"/>
    </source>
</evidence>
<gene>
    <name evidence="3" type="ORF">GRF29_77g1357701</name>
</gene>
<sequence>MGTVHVLDDYYLSITLLITVAYQLFFFAIAFSLKFDKLTDFAGGTNFVLLAILTLSFSENRGDTRNVVASVFIMAWAARLSGFLLFRIIKTGKDDRFDDKRDKFWSFLGFWVFQMLWVWTCSLPVTILNSPKVTHFIQPPFGTGCDIAGIVLFAIGFIMESISDVQKYLFRSSHGSNGDVCNVGFFAWTRHPNYFGEILVQFAIFTMAVAPAAYHNVADGPYSALYASILGPLFLTSLLLFLSGLPLQERPGAKKRYEKGIKWPEYERYLNRTSILIPFPPQLYARMPVILKRTIFLEFPMYVFDPAKHADQSKIQARGAEEGRVRPSDEQNLTS</sequence>
<dbReference type="Pfam" id="PF06966">
    <property type="entry name" value="DUF1295"/>
    <property type="match status" value="1"/>
</dbReference>
<protein>
    <recommendedName>
        <fullName evidence="5">Steroid 5-alpha reductase C-terminal domain-containing protein</fullName>
    </recommendedName>
</protein>
<dbReference type="Proteomes" id="UP001280581">
    <property type="component" value="Unassembled WGS sequence"/>
</dbReference>
<dbReference type="PANTHER" id="PTHR32251">
    <property type="entry name" value="3-OXO-5-ALPHA-STEROID 4-DEHYDROGENASE"/>
    <property type="match status" value="1"/>
</dbReference>
<evidence type="ECO:0000313" key="3">
    <source>
        <dbReference type="EMBL" id="KAK3208617.1"/>
    </source>
</evidence>
<dbReference type="PANTHER" id="PTHR32251:SF15">
    <property type="entry name" value="3-OXO-5-ALPHA-STEROID 4-DEHYDROGENASE (DUF1295)"/>
    <property type="match status" value="1"/>
</dbReference>
<keyword evidence="2" id="KW-1133">Transmembrane helix</keyword>
<evidence type="ECO:0008006" key="5">
    <source>
        <dbReference type="Google" id="ProtNLM"/>
    </source>
</evidence>
<name>A0AAN6LYX1_9PLEO</name>
<dbReference type="PROSITE" id="PS50244">
    <property type="entry name" value="S5A_REDUCTASE"/>
    <property type="match status" value="1"/>
</dbReference>
<dbReference type="AlphaFoldDB" id="A0AAN6LYX1"/>
<feature type="transmembrane region" description="Helical" evidence="2">
    <location>
        <begin position="226"/>
        <end position="247"/>
    </location>
</feature>
<evidence type="ECO:0000256" key="2">
    <source>
        <dbReference type="SAM" id="Phobius"/>
    </source>
</evidence>
<dbReference type="InterPro" id="IPR010721">
    <property type="entry name" value="UstE-like"/>
</dbReference>
<feature type="region of interest" description="Disordered" evidence="1">
    <location>
        <begin position="314"/>
        <end position="335"/>
    </location>
</feature>
<organism evidence="3 4">
    <name type="scientific">Pseudopithomyces chartarum</name>
    <dbReference type="NCBI Taxonomy" id="1892770"/>
    <lineage>
        <taxon>Eukaryota</taxon>
        <taxon>Fungi</taxon>
        <taxon>Dikarya</taxon>
        <taxon>Ascomycota</taxon>
        <taxon>Pezizomycotina</taxon>
        <taxon>Dothideomycetes</taxon>
        <taxon>Pleosporomycetidae</taxon>
        <taxon>Pleosporales</taxon>
        <taxon>Massarineae</taxon>
        <taxon>Didymosphaeriaceae</taxon>
        <taxon>Pseudopithomyces</taxon>
    </lineage>
</organism>
<keyword evidence="2" id="KW-0812">Transmembrane</keyword>
<feature type="transmembrane region" description="Helical" evidence="2">
    <location>
        <begin position="38"/>
        <end position="55"/>
    </location>
</feature>
<comment type="caution">
    <text evidence="3">The sequence shown here is derived from an EMBL/GenBank/DDBJ whole genome shotgun (WGS) entry which is preliminary data.</text>
</comment>